<dbReference type="Pfam" id="PF13649">
    <property type="entry name" value="Methyltransf_25"/>
    <property type="match status" value="1"/>
</dbReference>
<accession>A0A8J8GAA4</accession>
<dbReference type="InterPro" id="IPR029063">
    <property type="entry name" value="SAM-dependent_MTases_sf"/>
</dbReference>
<dbReference type="GO" id="GO:0032259">
    <property type="term" value="P:methylation"/>
    <property type="evidence" value="ECO:0007669"/>
    <property type="project" value="UniProtKB-KW"/>
</dbReference>
<dbReference type="PANTHER" id="PTHR44068">
    <property type="entry name" value="ZGC:194242"/>
    <property type="match status" value="1"/>
</dbReference>
<dbReference type="RefSeq" id="WP_173729425.1">
    <property type="nucleotide sequence ID" value="NZ_JABTTE010000001.1"/>
</dbReference>
<name>A0A8J8GAA4_9BACI</name>
<evidence type="ECO:0000259" key="1">
    <source>
        <dbReference type="Pfam" id="PF13649"/>
    </source>
</evidence>
<protein>
    <submittedName>
        <fullName evidence="2">Class I SAM-dependent methyltransferase</fullName>
    </submittedName>
</protein>
<proteinExistence type="predicted"/>
<organism evidence="2 3">
    <name type="scientific">Calidifontibacillus erzurumensis</name>
    <dbReference type="NCBI Taxonomy" id="2741433"/>
    <lineage>
        <taxon>Bacteria</taxon>
        <taxon>Bacillati</taxon>
        <taxon>Bacillota</taxon>
        <taxon>Bacilli</taxon>
        <taxon>Bacillales</taxon>
        <taxon>Bacillaceae</taxon>
        <taxon>Calidifontibacillus/Schinkia group</taxon>
        <taxon>Calidifontibacillus</taxon>
    </lineage>
</organism>
<keyword evidence="2" id="KW-0808">Transferase</keyword>
<dbReference type="Proteomes" id="UP000625804">
    <property type="component" value="Unassembled WGS sequence"/>
</dbReference>
<dbReference type="GO" id="GO:0008168">
    <property type="term" value="F:methyltransferase activity"/>
    <property type="evidence" value="ECO:0007669"/>
    <property type="project" value="UniProtKB-KW"/>
</dbReference>
<dbReference type="InterPro" id="IPR041698">
    <property type="entry name" value="Methyltransf_25"/>
</dbReference>
<feature type="domain" description="Methyltransferase" evidence="1">
    <location>
        <begin position="43"/>
        <end position="140"/>
    </location>
</feature>
<dbReference type="CDD" id="cd02440">
    <property type="entry name" value="AdoMet_MTases"/>
    <property type="match status" value="1"/>
</dbReference>
<dbReference type="Gene3D" id="3.40.50.150">
    <property type="entry name" value="Vaccinia Virus protein VP39"/>
    <property type="match status" value="1"/>
</dbReference>
<sequence length="260" mass="29503">MNALKMPAHLFLASLGKKMLRPGGRRATERIIQHLELTPDSVVLEVAPNMGTTAIHLAKTYGCKIYAVDIHGPSLEKAKENVKKEGLEDQIILQMGDARKLPFEDGMFDAVINEAMLTMLPNKEKMKAIQEYYRVLKPGGRLGTHDLTLKYTPSDDVMNEFWSQLKIMATPLTIEDWHNIFEQSPFEKFESVTGHMSLLSMDGLLVDEGWEGTIEILKNAGQSEETKERFFNLASFFFEYSDLFGHCTFHAEKNKKDNVT</sequence>
<keyword evidence="3" id="KW-1185">Reference proteome</keyword>
<dbReference type="EMBL" id="JABTTE010000001">
    <property type="protein sequence ID" value="NSL50220.1"/>
    <property type="molecule type" value="Genomic_DNA"/>
</dbReference>
<dbReference type="InterPro" id="IPR050447">
    <property type="entry name" value="Erg6_SMT_methyltransf"/>
</dbReference>
<reference evidence="2" key="1">
    <citation type="submission" date="2020-06" db="EMBL/GenBank/DDBJ databases">
        <title>A novel thermopfilic bacterium from Erzurum, Turkey.</title>
        <authorList>
            <person name="Adiguzel A."/>
            <person name="Ay H."/>
            <person name="Baltaci M.O."/>
        </authorList>
    </citation>
    <scope>NUCLEOTIDE SEQUENCE</scope>
    <source>
        <strain evidence="2">P2</strain>
    </source>
</reference>
<dbReference type="AlphaFoldDB" id="A0A8J8GAA4"/>
<gene>
    <name evidence="2" type="ORF">HR057_00400</name>
</gene>
<keyword evidence="2" id="KW-0489">Methyltransferase</keyword>
<dbReference type="SUPFAM" id="SSF53335">
    <property type="entry name" value="S-adenosyl-L-methionine-dependent methyltransferases"/>
    <property type="match status" value="1"/>
</dbReference>
<dbReference type="PANTHER" id="PTHR44068:SF11">
    <property type="entry name" value="GERANYL DIPHOSPHATE 2-C-METHYLTRANSFERASE"/>
    <property type="match status" value="1"/>
</dbReference>
<evidence type="ECO:0000313" key="3">
    <source>
        <dbReference type="Proteomes" id="UP000625804"/>
    </source>
</evidence>
<comment type="caution">
    <text evidence="2">The sequence shown here is derived from an EMBL/GenBank/DDBJ whole genome shotgun (WGS) entry which is preliminary data.</text>
</comment>
<evidence type="ECO:0000313" key="2">
    <source>
        <dbReference type="EMBL" id="NSL50220.1"/>
    </source>
</evidence>